<evidence type="ECO:0000256" key="3">
    <source>
        <dbReference type="ARBA" id="ARBA00022692"/>
    </source>
</evidence>
<feature type="transmembrane region" description="Helical" evidence="6">
    <location>
        <begin position="226"/>
        <end position="243"/>
    </location>
</feature>
<dbReference type="RefSeq" id="WP_267991932.1">
    <property type="nucleotide sequence ID" value="NZ_JAPJZI010000001.1"/>
</dbReference>
<evidence type="ECO:0000313" key="8">
    <source>
        <dbReference type="Proteomes" id="UP001151234"/>
    </source>
</evidence>
<dbReference type="PANTHER" id="PTHR30482">
    <property type="entry name" value="HIGH-AFFINITY BRANCHED-CHAIN AMINO ACID TRANSPORT SYSTEM PERMEASE"/>
    <property type="match status" value="1"/>
</dbReference>
<reference evidence="7" key="1">
    <citation type="submission" date="2022-11" db="EMBL/GenBank/DDBJ databases">
        <title>Draft genome sequence of Hoeflea poritis E7-10 and Hoeflea prorocentri PM5-8, separated from scleractinian coral Porites lutea and marine dinoflagellate.</title>
        <authorList>
            <person name="Zhang G."/>
            <person name="Wei Q."/>
            <person name="Cai L."/>
        </authorList>
    </citation>
    <scope>NUCLEOTIDE SEQUENCE</scope>
    <source>
        <strain evidence="7">PM5-8</strain>
    </source>
</reference>
<feature type="transmembrane region" description="Helical" evidence="6">
    <location>
        <begin position="6"/>
        <end position="27"/>
    </location>
</feature>
<evidence type="ECO:0000256" key="6">
    <source>
        <dbReference type="SAM" id="Phobius"/>
    </source>
</evidence>
<dbReference type="InterPro" id="IPR001851">
    <property type="entry name" value="ABC_transp_permease"/>
</dbReference>
<feature type="transmembrane region" description="Helical" evidence="6">
    <location>
        <begin position="34"/>
        <end position="55"/>
    </location>
</feature>
<evidence type="ECO:0000256" key="4">
    <source>
        <dbReference type="ARBA" id="ARBA00022989"/>
    </source>
</evidence>
<keyword evidence="5 6" id="KW-0472">Membrane</keyword>
<protein>
    <submittedName>
        <fullName evidence="7">Branched-chain amino acid ABC transporter permease</fullName>
    </submittedName>
</protein>
<feature type="transmembrane region" description="Helical" evidence="6">
    <location>
        <begin position="67"/>
        <end position="87"/>
    </location>
</feature>
<evidence type="ECO:0000256" key="1">
    <source>
        <dbReference type="ARBA" id="ARBA00004651"/>
    </source>
</evidence>
<dbReference type="GO" id="GO:0015658">
    <property type="term" value="F:branched-chain amino acid transmembrane transporter activity"/>
    <property type="evidence" value="ECO:0007669"/>
    <property type="project" value="InterPro"/>
</dbReference>
<feature type="transmembrane region" description="Helical" evidence="6">
    <location>
        <begin position="199"/>
        <end position="220"/>
    </location>
</feature>
<gene>
    <name evidence="7" type="ORF">OQ273_17650</name>
</gene>
<dbReference type="CDD" id="cd06581">
    <property type="entry name" value="TM_PBP1_LivM_like"/>
    <property type="match status" value="1"/>
</dbReference>
<evidence type="ECO:0000256" key="5">
    <source>
        <dbReference type="ARBA" id="ARBA00023136"/>
    </source>
</evidence>
<feature type="transmembrane region" description="Helical" evidence="6">
    <location>
        <begin position="277"/>
        <end position="297"/>
    </location>
</feature>
<sequence>MIGFASYLMFFLTITAILAIAVLGLNLQWGNAGIFNGGVVAFFGIGAYVMIILGGPVRAGEFGGFQVVWPIALLGGAAAAGALAYIVGLATTRLRHDYLAIATFGVAVAMEAFVRNATYLSGGAKGIRGFERPLEEAIGNPFLYNVFFLVLVVVALAVVYAGLSRLVASPYGRLLRAIREDETAAKALGKNPARVRLEAFIIGAVIMGLAGGLYATFYAFISPQDLAPILTFQIWAMLIVGGAGNNRGAVLGTFVVWGCWVASGFGLASFAPPHIQIYAGTIQYILIGLIIVIALLLRPRGLLPEQLQITTRTTSGFPGRTNQKLQN</sequence>
<dbReference type="AlphaFoldDB" id="A0A9X3ZJA4"/>
<feature type="transmembrane region" description="Helical" evidence="6">
    <location>
        <begin position="142"/>
        <end position="163"/>
    </location>
</feature>
<keyword evidence="8" id="KW-1185">Reference proteome</keyword>
<dbReference type="Proteomes" id="UP001151234">
    <property type="component" value="Unassembled WGS sequence"/>
</dbReference>
<comment type="subcellular location">
    <subcellularLocation>
        <location evidence="1">Cell membrane</location>
        <topology evidence="1">Multi-pass membrane protein</topology>
    </subcellularLocation>
</comment>
<name>A0A9X3ZJA4_9HYPH</name>
<dbReference type="GO" id="GO:0005886">
    <property type="term" value="C:plasma membrane"/>
    <property type="evidence" value="ECO:0007669"/>
    <property type="project" value="UniProtKB-SubCell"/>
</dbReference>
<evidence type="ECO:0000256" key="2">
    <source>
        <dbReference type="ARBA" id="ARBA00022475"/>
    </source>
</evidence>
<keyword evidence="4 6" id="KW-1133">Transmembrane helix</keyword>
<keyword evidence="2" id="KW-1003">Cell membrane</keyword>
<feature type="transmembrane region" description="Helical" evidence="6">
    <location>
        <begin position="99"/>
        <end position="122"/>
    </location>
</feature>
<organism evidence="7 8">
    <name type="scientific">Hoeflea prorocentri</name>
    <dbReference type="NCBI Taxonomy" id="1922333"/>
    <lineage>
        <taxon>Bacteria</taxon>
        <taxon>Pseudomonadati</taxon>
        <taxon>Pseudomonadota</taxon>
        <taxon>Alphaproteobacteria</taxon>
        <taxon>Hyphomicrobiales</taxon>
        <taxon>Rhizobiaceae</taxon>
        <taxon>Hoeflea</taxon>
    </lineage>
</organism>
<dbReference type="InterPro" id="IPR043428">
    <property type="entry name" value="LivM-like"/>
</dbReference>
<keyword evidence="3 6" id="KW-0812">Transmembrane</keyword>
<evidence type="ECO:0000313" key="7">
    <source>
        <dbReference type="EMBL" id="MDA5400405.1"/>
    </source>
</evidence>
<feature type="transmembrane region" description="Helical" evidence="6">
    <location>
        <begin position="250"/>
        <end position="271"/>
    </location>
</feature>
<proteinExistence type="predicted"/>
<accession>A0A9X3ZJA4</accession>
<dbReference type="Pfam" id="PF02653">
    <property type="entry name" value="BPD_transp_2"/>
    <property type="match status" value="1"/>
</dbReference>
<dbReference type="PANTHER" id="PTHR30482:SF10">
    <property type="entry name" value="HIGH-AFFINITY BRANCHED-CHAIN AMINO ACID TRANSPORT PROTEIN BRAE"/>
    <property type="match status" value="1"/>
</dbReference>
<comment type="caution">
    <text evidence="7">The sequence shown here is derived from an EMBL/GenBank/DDBJ whole genome shotgun (WGS) entry which is preliminary data.</text>
</comment>
<dbReference type="EMBL" id="JAPJZI010000001">
    <property type="protein sequence ID" value="MDA5400405.1"/>
    <property type="molecule type" value="Genomic_DNA"/>
</dbReference>